<organism evidence="2 3">
    <name type="scientific">Colletotrichum godetiae</name>
    <dbReference type="NCBI Taxonomy" id="1209918"/>
    <lineage>
        <taxon>Eukaryota</taxon>
        <taxon>Fungi</taxon>
        <taxon>Dikarya</taxon>
        <taxon>Ascomycota</taxon>
        <taxon>Pezizomycotina</taxon>
        <taxon>Sordariomycetes</taxon>
        <taxon>Hypocreomycetidae</taxon>
        <taxon>Glomerellales</taxon>
        <taxon>Glomerellaceae</taxon>
        <taxon>Colletotrichum</taxon>
        <taxon>Colletotrichum acutatum species complex</taxon>
    </lineage>
</organism>
<evidence type="ECO:0000313" key="2">
    <source>
        <dbReference type="EMBL" id="KAK1657662.1"/>
    </source>
</evidence>
<sequence>MSSYNSIPTCSCIRCNPHTVCLAGYTSVPAYPMCCQPVPLRHQDTSEFRDLFGGSETNASPPLLDLQLDFGGSELLDSIPLLEGNIMTAGELGKVTESLAEVLARLESIERRSVSILSPLYLSAYIARQAFTTSRKRRHQNGAARGINELLSSDYNKDDPKEQGKGKGS</sequence>
<evidence type="ECO:0000256" key="1">
    <source>
        <dbReference type="SAM" id="MobiDB-lite"/>
    </source>
</evidence>
<gene>
    <name evidence="2" type="ORF">BDP55DRAFT_638557</name>
</gene>
<name>A0AAJ0ENK1_9PEZI</name>
<dbReference type="EMBL" id="JAHMHR010000087">
    <property type="protein sequence ID" value="KAK1657662.1"/>
    <property type="molecule type" value="Genomic_DNA"/>
</dbReference>
<evidence type="ECO:0000313" key="3">
    <source>
        <dbReference type="Proteomes" id="UP001224890"/>
    </source>
</evidence>
<feature type="compositionally biased region" description="Basic and acidic residues" evidence="1">
    <location>
        <begin position="155"/>
        <end position="169"/>
    </location>
</feature>
<dbReference type="RefSeq" id="XP_060422426.1">
    <property type="nucleotide sequence ID" value="XM_060573129.1"/>
</dbReference>
<dbReference type="Proteomes" id="UP001224890">
    <property type="component" value="Unassembled WGS sequence"/>
</dbReference>
<dbReference type="AlphaFoldDB" id="A0AAJ0ENK1"/>
<comment type="caution">
    <text evidence="2">The sequence shown here is derived from an EMBL/GenBank/DDBJ whole genome shotgun (WGS) entry which is preliminary data.</text>
</comment>
<dbReference type="GeneID" id="85457655"/>
<feature type="region of interest" description="Disordered" evidence="1">
    <location>
        <begin position="137"/>
        <end position="169"/>
    </location>
</feature>
<proteinExistence type="predicted"/>
<keyword evidence="3" id="KW-1185">Reference proteome</keyword>
<protein>
    <submittedName>
        <fullName evidence="2">Uncharacterized protein</fullName>
    </submittedName>
</protein>
<reference evidence="2" key="1">
    <citation type="submission" date="2021-06" db="EMBL/GenBank/DDBJ databases">
        <title>Comparative genomics, transcriptomics and evolutionary studies reveal genomic signatures of adaptation to plant cell wall in hemibiotrophic fungi.</title>
        <authorList>
            <consortium name="DOE Joint Genome Institute"/>
            <person name="Baroncelli R."/>
            <person name="Diaz J.F."/>
            <person name="Benocci T."/>
            <person name="Peng M."/>
            <person name="Battaglia E."/>
            <person name="Haridas S."/>
            <person name="Andreopoulos W."/>
            <person name="Labutti K."/>
            <person name="Pangilinan J."/>
            <person name="Floch G.L."/>
            <person name="Makela M.R."/>
            <person name="Henrissat B."/>
            <person name="Grigoriev I.V."/>
            <person name="Crouch J.A."/>
            <person name="De Vries R.P."/>
            <person name="Sukno S.A."/>
            <person name="Thon M.R."/>
        </authorList>
    </citation>
    <scope>NUCLEOTIDE SEQUENCE</scope>
    <source>
        <strain evidence="2">CBS 193.32</strain>
    </source>
</reference>
<accession>A0AAJ0ENK1</accession>